<dbReference type="InterPro" id="IPR036688">
    <property type="entry name" value="MoeA_C_domain_IV_sf"/>
</dbReference>
<dbReference type="NCBIfam" id="TIGR00177">
    <property type="entry name" value="molyb_syn"/>
    <property type="match status" value="1"/>
</dbReference>
<evidence type="ECO:0000313" key="5">
    <source>
        <dbReference type="Proteomes" id="UP000256864"/>
    </source>
</evidence>
<dbReference type="InterPro" id="IPR036425">
    <property type="entry name" value="MoaB/Mog-like_dom_sf"/>
</dbReference>
<reference evidence="4 5" key="1">
    <citation type="submission" date="2018-07" db="EMBL/GenBank/DDBJ databases">
        <title>Genomic Encyclopedia of Type Strains, Phase IV (KMG-IV): sequencing the most valuable type-strain genomes for metagenomic binning, comparative biology and taxonomic classification.</title>
        <authorList>
            <person name="Goeker M."/>
        </authorList>
    </citation>
    <scope>NUCLEOTIDE SEQUENCE [LARGE SCALE GENOMIC DNA]</scope>
    <source>
        <strain evidence="4 5">DSM 7466</strain>
    </source>
</reference>
<dbReference type="NCBIfam" id="NF045515">
    <property type="entry name" value="Glp_gephyrin"/>
    <property type="match status" value="1"/>
</dbReference>
<dbReference type="InterPro" id="IPR001453">
    <property type="entry name" value="MoaB/Mog_dom"/>
</dbReference>
<gene>
    <name evidence="4" type="ORF">C7452_0019</name>
</gene>
<dbReference type="Pfam" id="PF03454">
    <property type="entry name" value="MoeA_C"/>
    <property type="match status" value="1"/>
</dbReference>
<evidence type="ECO:0000313" key="4">
    <source>
        <dbReference type="EMBL" id="REE28033.1"/>
    </source>
</evidence>
<dbReference type="FunFam" id="2.170.190.11:FF:000001">
    <property type="entry name" value="Molybdopterin molybdenumtransferase"/>
    <property type="match status" value="1"/>
</dbReference>
<dbReference type="Pfam" id="PF03453">
    <property type="entry name" value="MoeA_N"/>
    <property type="match status" value="1"/>
</dbReference>
<dbReference type="CDD" id="cd00887">
    <property type="entry name" value="MoeA"/>
    <property type="match status" value="1"/>
</dbReference>
<evidence type="ECO:0000259" key="3">
    <source>
        <dbReference type="SMART" id="SM00852"/>
    </source>
</evidence>
<dbReference type="GO" id="GO:0006777">
    <property type="term" value="P:Mo-molybdopterin cofactor biosynthetic process"/>
    <property type="evidence" value="ECO:0007669"/>
    <property type="project" value="UniProtKB-KW"/>
</dbReference>
<dbReference type="InterPro" id="IPR005111">
    <property type="entry name" value="MoeA_C_domain_IV"/>
</dbReference>
<dbReference type="AlphaFoldDB" id="A0A371NC08"/>
<dbReference type="SUPFAM" id="SSF63882">
    <property type="entry name" value="MoeA N-terminal region -like"/>
    <property type="match status" value="1"/>
</dbReference>
<evidence type="ECO:0000256" key="2">
    <source>
        <dbReference type="ARBA" id="ARBA00023150"/>
    </source>
</evidence>
<dbReference type="UniPathway" id="UPA00344"/>
<dbReference type="PANTHER" id="PTHR10192">
    <property type="entry name" value="MOLYBDOPTERIN BIOSYNTHESIS PROTEIN"/>
    <property type="match status" value="1"/>
</dbReference>
<evidence type="ECO:0000256" key="1">
    <source>
        <dbReference type="ARBA" id="ARBA00005046"/>
    </source>
</evidence>
<dbReference type="SMART" id="SM00852">
    <property type="entry name" value="MoCF_biosynth"/>
    <property type="match status" value="1"/>
</dbReference>
<dbReference type="Gene3D" id="2.40.340.10">
    <property type="entry name" value="MoeA, C-terminal, domain IV"/>
    <property type="match status" value="1"/>
</dbReference>
<name>A0A371NC08_9EURY</name>
<dbReference type="RefSeq" id="WP_115891900.1">
    <property type="nucleotide sequence ID" value="NZ_QREL01000001.1"/>
</dbReference>
<sequence length="404" mass="43648">MFLSELLPVRDAFRILDENQRFTEPETVDLLEAYHRVLADDIVSRFDSPPFDRSAMDGYAVRAEDTFGSSPGNPSTLRVTDSIGAGEVSGVDVGHGEAVRIATGAPIPAGADAVVMEEYTLRDGSEIRVLRPVAPSENVAPAGEDVRRGATVLRERTLLRPQEIAMAASAGYSELKVFKRPSVRVIVTGNELVDPSDDLEPGKIPNSNLYTLNALVESAGGSADPVHLPDDMDTVGEEIESSASEYDVIITTGGTAISRGDVVVDAVDGLGEVLFHGVALRPGKPVAFGMVSETPVFMLSGYPVAAMVQFDVFARYYLLRMQHLDYRHRAVKRRCRAKVASGPGRTDYLRAWADDEEVEPVQSRGSGIIRSMVGSNAYIVIDENLEGISAGEECDVLLFDSMVI</sequence>
<dbReference type="GO" id="GO:0061599">
    <property type="term" value="F:molybdopterin molybdotransferase activity"/>
    <property type="evidence" value="ECO:0007669"/>
    <property type="project" value="TreeGrafter"/>
</dbReference>
<accession>A0A371NC08</accession>
<keyword evidence="5" id="KW-1185">Reference proteome</keyword>
<dbReference type="GO" id="GO:0005737">
    <property type="term" value="C:cytoplasm"/>
    <property type="evidence" value="ECO:0007669"/>
    <property type="project" value="TreeGrafter"/>
</dbReference>
<keyword evidence="2" id="KW-0501">Molybdenum cofactor biosynthesis</keyword>
<comment type="pathway">
    <text evidence="1">Cofactor biosynthesis; molybdopterin biosynthesis.</text>
</comment>
<organism evidence="4 5">
    <name type="scientific">Methanothermobacter defluvii</name>
    <dbReference type="NCBI Taxonomy" id="49339"/>
    <lineage>
        <taxon>Archaea</taxon>
        <taxon>Methanobacteriati</taxon>
        <taxon>Methanobacteriota</taxon>
        <taxon>Methanomada group</taxon>
        <taxon>Methanobacteria</taxon>
        <taxon>Methanobacteriales</taxon>
        <taxon>Methanobacteriaceae</taxon>
        <taxon>Methanothermobacter</taxon>
    </lineage>
</organism>
<dbReference type="Gene3D" id="2.170.190.11">
    <property type="entry name" value="Molybdopterin biosynthesis moea protein, domain 3"/>
    <property type="match status" value="1"/>
</dbReference>
<dbReference type="InterPro" id="IPR036135">
    <property type="entry name" value="MoeA_linker/N_sf"/>
</dbReference>
<dbReference type="InterPro" id="IPR005110">
    <property type="entry name" value="MoeA_linker/N"/>
</dbReference>
<dbReference type="PANTHER" id="PTHR10192:SF5">
    <property type="entry name" value="GEPHYRIN"/>
    <property type="match status" value="1"/>
</dbReference>
<dbReference type="Gene3D" id="3.40.980.10">
    <property type="entry name" value="MoaB/Mog-like domain"/>
    <property type="match status" value="1"/>
</dbReference>
<dbReference type="Proteomes" id="UP000256864">
    <property type="component" value="Unassembled WGS sequence"/>
</dbReference>
<dbReference type="EMBL" id="QREL01000001">
    <property type="protein sequence ID" value="REE28033.1"/>
    <property type="molecule type" value="Genomic_DNA"/>
</dbReference>
<dbReference type="InterPro" id="IPR038987">
    <property type="entry name" value="MoeA-like"/>
</dbReference>
<comment type="caution">
    <text evidence="4">The sequence shown here is derived from an EMBL/GenBank/DDBJ whole genome shotgun (WGS) entry which is preliminary data.</text>
</comment>
<dbReference type="Pfam" id="PF00994">
    <property type="entry name" value="MoCF_biosynth"/>
    <property type="match status" value="1"/>
</dbReference>
<dbReference type="SUPFAM" id="SSF63867">
    <property type="entry name" value="MoeA C-terminal domain-like"/>
    <property type="match status" value="1"/>
</dbReference>
<dbReference type="Gene3D" id="3.90.105.10">
    <property type="entry name" value="Molybdopterin biosynthesis moea protein, domain 2"/>
    <property type="match status" value="1"/>
</dbReference>
<protein>
    <submittedName>
        <fullName evidence="4">Molybdopterin molybdochelatase</fullName>
    </submittedName>
</protein>
<proteinExistence type="predicted"/>
<dbReference type="SUPFAM" id="SSF53218">
    <property type="entry name" value="Molybdenum cofactor biosynthesis proteins"/>
    <property type="match status" value="1"/>
</dbReference>
<feature type="domain" description="MoaB/Mog" evidence="3">
    <location>
        <begin position="184"/>
        <end position="320"/>
    </location>
</feature>